<evidence type="ECO:0000313" key="7">
    <source>
        <dbReference type="EMBL" id="MBI1756497.1"/>
    </source>
</evidence>
<keyword evidence="3 6" id="KW-0489">Methyltransferase</keyword>
<dbReference type="Proteomes" id="UP000727962">
    <property type="component" value="Unassembled WGS sequence"/>
</dbReference>
<sequence>MDPVSFLAACSPLALAPTQQQIESLEAFEEALYFANQVMNLTRVAREECWLRHFVDSLLIAPLLPERARVLDIGPGPGFPCWPLACCRPDLRVTALDSSGKAMRFLATQPLLNFELIQGRAEERGVREAYDVVTGRALAPLAIQLELSAAPCKVGGAVIPMRTPADEPSVQAADAKALGLELETIHKATLPVLGAERWFPIYRKISATPERYPRTWAEIRRAPLVKP</sequence>
<dbReference type="EMBL" id="JACOSL010000032">
    <property type="protein sequence ID" value="MBI1756497.1"/>
    <property type="molecule type" value="Genomic_DNA"/>
</dbReference>
<keyword evidence="4 6" id="KW-0808">Transferase</keyword>
<dbReference type="InterPro" id="IPR029063">
    <property type="entry name" value="SAM-dependent_MTases_sf"/>
</dbReference>
<comment type="caution">
    <text evidence="7">The sequence shown here is derived from an EMBL/GenBank/DDBJ whole genome shotgun (WGS) entry which is preliminary data.</text>
</comment>
<feature type="binding site" evidence="6">
    <location>
        <begin position="121"/>
        <end position="122"/>
    </location>
    <ligand>
        <name>S-adenosyl-L-methionine</name>
        <dbReference type="ChEBI" id="CHEBI:59789"/>
    </ligand>
</feature>
<gene>
    <name evidence="6" type="primary">rsmG</name>
    <name evidence="7" type="ORF">HYR64_05260</name>
</gene>
<protein>
    <recommendedName>
        <fullName evidence="6">Ribosomal RNA small subunit methyltransferase G</fullName>
        <ecNumber evidence="6">2.1.1.-</ecNumber>
    </recommendedName>
    <alternativeName>
        <fullName evidence="6">16S rRNA 7-methylguanosine methyltransferase</fullName>
        <shortName evidence="6">16S rRNA m7G methyltransferase</shortName>
    </alternativeName>
</protein>
<evidence type="ECO:0000256" key="1">
    <source>
        <dbReference type="ARBA" id="ARBA00022490"/>
    </source>
</evidence>
<keyword evidence="1 6" id="KW-0963">Cytoplasm</keyword>
<feature type="binding site" evidence="6">
    <location>
        <position position="74"/>
    </location>
    <ligand>
        <name>S-adenosyl-L-methionine</name>
        <dbReference type="ChEBI" id="CHEBI:59789"/>
    </ligand>
</feature>
<name>A0A931LSC6_FIMGI</name>
<evidence type="ECO:0000313" key="8">
    <source>
        <dbReference type="Proteomes" id="UP000727962"/>
    </source>
</evidence>
<keyword evidence="5 6" id="KW-0949">S-adenosyl-L-methionine</keyword>
<evidence type="ECO:0000256" key="2">
    <source>
        <dbReference type="ARBA" id="ARBA00022552"/>
    </source>
</evidence>
<dbReference type="InterPro" id="IPR003682">
    <property type="entry name" value="rRNA_ssu_MeTfrase_G"/>
</dbReference>
<evidence type="ECO:0000256" key="4">
    <source>
        <dbReference type="ARBA" id="ARBA00022679"/>
    </source>
</evidence>
<dbReference type="PANTHER" id="PTHR31760">
    <property type="entry name" value="S-ADENOSYL-L-METHIONINE-DEPENDENT METHYLTRANSFERASES SUPERFAMILY PROTEIN"/>
    <property type="match status" value="1"/>
</dbReference>
<dbReference type="SUPFAM" id="SSF53335">
    <property type="entry name" value="S-adenosyl-L-methionine-dependent methyltransferases"/>
    <property type="match status" value="1"/>
</dbReference>
<comment type="similarity">
    <text evidence="6">Belongs to the methyltransferase superfamily. RNA methyltransferase RsmG family.</text>
</comment>
<dbReference type="PANTHER" id="PTHR31760:SF0">
    <property type="entry name" value="S-ADENOSYL-L-METHIONINE-DEPENDENT METHYLTRANSFERASES SUPERFAMILY PROTEIN"/>
    <property type="match status" value="1"/>
</dbReference>
<accession>A0A931LSC6</accession>
<dbReference type="GO" id="GO:0005829">
    <property type="term" value="C:cytosol"/>
    <property type="evidence" value="ECO:0007669"/>
    <property type="project" value="TreeGrafter"/>
</dbReference>
<dbReference type="AlphaFoldDB" id="A0A931LSC6"/>
<comment type="subcellular location">
    <subcellularLocation>
        <location evidence="6">Cytoplasm</location>
    </subcellularLocation>
</comment>
<dbReference type="HAMAP" id="MF_00074">
    <property type="entry name" value="16SrRNA_methyltr_G"/>
    <property type="match status" value="1"/>
</dbReference>
<feature type="binding site" evidence="6">
    <location>
        <begin position="97"/>
        <end position="99"/>
    </location>
    <ligand>
        <name>S-adenosyl-L-methionine</name>
        <dbReference type="ChEBI" id="CHEBI:59789"/>
    </ligand>
</feature>
<keyword evidence="2 6" id="KW-0698">rRNA processing</keyword>
<feature type="binding site" evidence="6">
    <location>
        <position position="136"/>
    </location>
    <ligand>
        <name>S-adenosyl-L-methionine</name>
        <dbReference type="ChEBI" id="CHEBI:59789"/>
    </ligand>
</feature>
<dbReference type="Gene3D" id="3.40.50.150">
    <property type="entry name" value="Vaccinia Virus protein VP39"/>
    <property type="match status" value="1"/>
</dbReference>
<organism evidence="7 8">
    <name type="scientific">Fimbriimonas ginsengisoli</name>
    <dbReference type="NCBI Taxonomy" id="1005039"/>
    <lineage>
        <taxon>Bacteria</taxon>
        <taxon>Bacillati</taxon>
        <taxon>Armatimonadota</taxon>
        <taxon>Fimbriimonadia</taxon>
        <taxon>Fimbriimonadales</taxon>
        <taxon>Fimbriimonadaceae</taxon>
        <taxon>Fimbriimonas</taxon>
    </lineage>
</organism>
<proteinExistence type="inferred from homology"/>
<evidence type="ECO:0000256" key="5">
    <source>
        <dbReference type="ARBA" id="ARBA00022691"/>
    </source>
</evidence>
<reference evidence="7" key="1">
    <citation type="submission" date="2020-07" db="EMBL/GenBank/DDBJ databases">
        <title>Huge and variable diversity of episymbiotic CPR bacteria and DPANN archaea in groundwater ecosystems.</title>
        <authorList>
            <person name="He C.Y."/>
            <person name="Keren R."/>
            <person name="Whittaker M."/>
            <person name="Farag I.F."/>
            <person name="Doudna J."/>
            <person name="Cate J.H.D."/>
            <person name="Banfield J.F."/>
        </authorList>
    </citation>
    <scope>NUCLEOTIDE SEQUENCE</scope>
    <source>
        <strain evidence="7">NC_groundwater_17_Pr7_B-0.1um_64_12</strain>
    </source>
</reference>
<dbReference type="PIRSF" id="PIRSF003078">
    <property type="entry name" value="GidB"/>
    <property type="match status" value="1"/>
</dbReference>
<dbReference type="GO" id="GO:0070043">
    <property type="term" value="F:rRNA (guanine-N7-)-methyltransferase activity"/>
    <property type="evidence" value="ECO:0007669"/>
    <property type="project" value="UniProtKB-UniRule"/>
</dbReference>
<comment type="function">
    <text evidence="6">Specifically methylates the N7 position of a guanine in 16S rRNA.</text>
</comment>
<evidence type="ECO:0000256" key="3">
    <source>
        <dbReference type="ARBA" id="ARBA00022603"/>
    </source>
</evidence>
<feature type="binding site" evidence="6">
    <location>
        <position position="79"/>
    </location>
    <ligand>
        <name>S-adenosyl-L-methionine</name>
        <dbReference type="ChEBI" id="CHEBI:59789"/>
    </ligand>
</feature>
<dbReference type="Pfam" id="PF02527">
    <property type="entry name" value="GidB"/>
    <property type="match status" value="1"/>
</dbReference>
<evidence type="ECO:0000256" key="6">
    <source>
        <dbReference type="HAMAP-Rule" id="MF_00074"/>
    </source>
</evidence>
<dbReference type="EC" id="2.1.1.-" evidence="6"/>